<dbReference type="InParanoid" id="A0A5C3PBK1"/>
<name>A0A5C3PBK1_9APHY</name>
<keyword evidence="3" id="KW-1185">Reference proteome</keyword>
<dbReference type="EMBL" id="ML211221">
    <property type="protein sequence ID" value="TFK86008.1"/>
    <property type="molecule type" value="Genomic_DNA"/>
</dbReference>
<reference evidence="2 3" key="1">
    <citation type="journal article" date="2019" name="Nat. Ecol. Evol.">
        <title>Megaphylogeny resolves global patterns of mushroom evolution.</title>
        <authorList>
            <person name="Varga T."/>
            <person name="Krizsan K."/>
            <person name="Foldi C."/>
            <person name="Dima B."/>
            <person name="Sanchez-Garcia M."/>
            <person name="Sanchez-Ramirez S."/>
            <person name="Szollosi G.J."/>
            <person name="Szarkandi J.G."/>
            <person name="Papp V."/>
            <person name="Albert L."/>
            <person name="Andreopoulos W."/>
            <person name="Angelini C."/>
            <person name="Antonin V."/>
            <person name="Barry K.W."/>
            <person name="Bougher N.L."/>
            <person name="Buchanan P."/>
            <person name="Buyck B."/>
            <person name="Bense V."/>
            <person name="Catcheside P."/>
            <person name="Chovatia M."/>
            <person name="Cooper J."/>
            <person name="Damon W."/>
            <person name="Desjardin D."/>
            <person name="Finy P."/>
            <person name="Geml J."/>
            <person name="Haridas S."/>
            <person name="Hughes K."/>
            <person name="Justo A."/>
            <person name="Karasinski D."/>
            <person name="Kautmanova I."/>
            <person name="Kiss B."/>
            <person name="Kocsube S."/>
            <person name="Kotiranta H."/>
            <person name="LaButti K.M."/>
            <person name="Lechner B.E."/>
            <person name="Liimatainen K."/>
            <person name="Lipzen A."/>
            <person name="Lukacs Z."/>
            <person name="Mihaltcheva S."/>
            <person name="Morgado L.N."/>
            <person name="Niskanen T."/>
            <person name="Noordeloos M.E."/>
            <person name="Ohm R.A."/>
            <person name="Ortiz-Santana B."/>
            <person name="Ovrebo C."/>
            <person name="Racz N."/>
            <person name="Riley R."/>
            <person name="Savchenko A."/>
            <person name="Shiryaev A."/>
            <person name="Soop K."/>
            <person name="Spirin V."/>
            <person name="Szebenyi C."/>
            <person name="Tomsovsky M."/>
            <person name="Tulloss R.E."/>
            <person name="Uehling J."/>
            <person name="Grigoriev I.V."/>
            <person name="Vagvolgyi C."/>
            <person name="Papp T."/>
            <person name="Martin F.M."/>
            <person name="Miettinen O."/>
            <person name="Hibbett D.S."/>
            <person name="Nagy L.G."/>
        </authorList>
    </citation>
    <scope>NUCLEOTIDE SEQUENCE [LARGE SCALE GENOMIC DNA]</scope>
    <source>
        <strain evidence="2 3">HHB13444</strain>
    </source>
</reference>
<proteinExistence type="predicted"/>
<evidence type="ECO:0000313" key="2">
    <source>
        <dbReference type="EMBL" id="TFK86008.1"/>
    </source>
</evidence>
<feature type="region of interest" description="Disordered" evidence="1">
    <location>
        <begin position="216"/>
        <end position="235"/>
    </location>
</feature>
<feature type="compositionally biased region" description="Acidic residues" evidence="1">
    <location>
        <begin position="216"/>
        <end position="226"/>
    </location>
</feature>
<accession>A0A5C3PBK1</accession>
<protein>
    <submittedName>
        <fullName evidence="2">Uncharacterized protein</fullName>
    </submittedName>
</protein>
<dbReference type="AlphaFoldDB" id="A0A5C3PBK1"/>
<dbReference type="Proteomes" id="UP000308197">
    <property type="component" value="Unassembled WGS sequence"/>
</dbReference>
<gene>
    <name evidence="2" type="ORF">K466DRAFT_168046</name>
</gene>
<evidence type="ECO:0000313" key="3">
    <source>
        <dbReference type="Proteomes" id="UP000308197"/>
    </source>
</evidence>
<organism evidence="2 3">
    <name type="scientific">Polyporus arcularius HHB13444</name>
    <dbReference type="NCBI Taxonomy" id="1314778"/>
    <lineage>
        <taxon>Eukaryota</taxon>
        <taxon>Fungi</taxon>
        <taxon>Dikarya</taxon>
        <taxon>Basidiomycota</taxon>
        <taxon>Agaricomycotina</taxon>
        <taxon>Agaricomycetes</taxon>
        <taxon>Polyporales</taxon>
        <taxon>Polyporaceae</taxon>
        <taxon>Polyporus</taxon>
    </lineage>
</organism>
<evidence type="ECO:0000256" key="1">
    <source>
        <dbReference type="SAM" id="MobiDB-lite"/>
    </source>
</evidence>
<sequence>MLACHREVLARYAADDSIICSTFNEIVPEWPASVRSIVAFVDHSNSSSSSHNACGGNDMSTPMRLGVQGHVSSTSPVSCLVDCEDPNITRWLHMVPRYRWSHLIAGVVREVVRDATIYHDCRFARSRHMRSGATSLARPQEEQLLQAYGTAISLMMVPTNLNMAGSESQPEADLIHDRAMGDVVYSDFNGCLHNAGNADATDAEDDAVDTDATDEALDADDADDSAEGPATPGHAEDDFEVQFECFHSNDYDATEEGSGTDYLEFDRTTENTLPYRLYDSLPSEYAHLHLSASPFHPVPLVPIFCVADEHNIVPLMVSAIAQRAALGLELPVIGIMYPTVGSTFSVLVAWRDISTRAPGIRLLFPPEGDSPSHGVFDLERPASLSTFAEFLRLAAIDTVADLEQLTLPRSTPFLSKCGGWRVDHNPDHELEYSRRADIVMWYSHVYESASSYDWPEISGSEAIDRMLYTETDSWSPERELHEDEAVLFDLERPGIAAWSLDYHVLTVGLNRGAVVYAELATVFGGIYDRLFPQEITTTPYLTTPIIGGLIAVISYSNQDEAAQDVTPIWTALIAWSVESETSYDAPIRPEFTISVSVHTLRCTEYDRVARSLPDARMPHVGFDALASDHDFLASDDWQEFFDANENSRGSLPDSCRPAAEELESVWRHTEQVVCSIRTVIRASDTGTKARLCQIEKLADRLTQYPLGCRLDAAISAVYLEFLVDAGAGAGRDFIQEISLFQNDTSLDDGVFRLPVLLVKHQASLDLNVITRNALRLCCVSAAHFLAVLGIRDFPVYGLITAGRCGYVSAAWCSESNGVLYISDHNTAHYRFDLSTKEGAMRFIGFLNGLQQHAAELKARFASLRGELLTRMSTAEGRAALRWTLRSQIEEYNL</sequence>